<dbReference type="Proteomes" id="UP001152622">
    <property type="component" value="Chromosome 3"/>
</dbReference>
<dbReference type="PANTHER" id="PTHR47027">
    <property type="entry name" value="REVERSE TRANSCRIPTASE DOMAIN-CONTAINING PROTEIN"/>
    <property type="match status" value="1"/>
</dbReference>
<name>A0A9Q1FY61_SYNKA</name>
<evidence type="ECO:0000313" key="1">
    <source>
        <dbReference type="EMBL" id="KAJ8369418.1"/>
    </source>
</evidence>
<evidence type="ECO:0008006" key="3">
    <source>
        <dbReference type="Google" id="ProtNLM"/>
    </source>
</evidence>
<dbReference type="OrthoDB" id="410381at2759"/>
<comment type="caution">
    <text evidence="1">The sequence shown here is derived from an EMBL/GenBank/DDBJ whole genome shotgun (WGS) entry which is preliminary data.</text>
</comment>
<reference evidence="1" key="1">
    <citation type="journal article" date="2023" name="Science">
        <title>Genome structures resolve the early diversification of teleost fishes.</title>
        <authorList>
            <person name="Parey E."/>
            <person name="Louis A."/>
            <person name="Montfort J."/>
            <person name="Bouchez O."/>
            <person name="Roques C."/>
            <person name="Iampietro C."/>
            <person name="Lluch J."/>
            <person name="Castinel A."/>
            <person name="Donnadieu C."/>
            <person name="Desvignes T."/>
            <person name="Floi Bucao C."/>
            <person name="Jouanno E."/>
            <person name="Wen M."/>
            <person name="Mejri S."/>
            <person name="Dirks R."/>
            <person name="Jansen H."/>
            <person name="Henkel C."/>
            <person name="Chen W.J."/>
            <person name="Zahm M."/>
            <person name="Cabau C."/>
            <person name="Klopp C."/>
            <person name="Thompson A.W."/>
            <person name="Robinson-Rechavi M."/>
            <person name="Braasch I."/>
            <person name="Lecointre G."/>
            <person name="Bobe J."/>
            <person name="Postlethwait J.H."/>
            <person name="Berthelot C."/>
            <person name="Roest Crollius H."/>
            <person name="Guiguen Y."/>
        </authorList>
    </citation>
    <scope>NUCLEOTIDE SEQUENCE</scope>
    <source>
        <strain evidence="1">WJC10195</strain>
    </source>
</reference>
<dbReference type="PANTHER" id="PTHR47027:SF20">
    <property type="entry name" value="REVERSE TRANSCRIPTASE-LIKE PROTEIN WITH RNA-DIRECTED DNA POLYMERASE DOMAIN"/>
    <property type="match status" value="1"/>
</dbReference>
<protein>
    <recommendedName>
        <fullName evidence="3">Reverse transcriptase</fullName>
    </recommendedName>
</protein>
<sequence>MVELDSEPTTEELDKAIGGIAAELIKCSKNTMLKNLHNLLCQCWREGAVPQNMRDANIVTSYKTKGDRACTDFGLTISLNKTNVMGQGIDSPPSITINNYKLEVVNQFTYLRSKICDNLLLDADINGRIGACVISTLLYGSETCMRYARHKKKLNSFHLRCLRRILNTTVLSHAQMPSMYTLLKQRQLRWLGHVHRMEDGRIPKDVLYGELVSANKSAGPDGIPAEVFKHRGYLLTRRLHHNDHKHLEV</sequence>
<organism evidence="1 2">
    <name type="scientific">Synaphobranchus kaupii</name>
    <name type="common">Kaup's arrowtooth eel</name>
    <dbReference type="NCBI Taxonomy" id="118154"/>
    <lineage>
        <taxon>Eukaryota</taxon>
        <taxon>Metazoa</taxon>
        <taxon>Chordata</taxon>
        <taxon>Craniata</taxon>
        <taxon>Vertebrata</taxon>
        <taxon>Euteleostomi</taxon>
        <taxon>Actinopterygii</taxon>
        <taxon>Neopterygii</taxon>
        <taxon>Teleostei</taxon>
        <taxon>Anguilliformes</taxon>
        <taxon>Synaphobranchidae</taxon>
        <taxon>Synaphobranchus</taxon>
    </lineage>
</organism>
<proteinExistence type="predicted"/>
<gene>
    <name evidence="1" type="ORF">SKAU_G00094460</name>
</gene>
<accession>A0A9Q1FY61</accession>
<keyword evidence="2" id="KW-1185">Reference proteome</keyword>
<dbReference type="AlphaFoldDB" id="A0A9Q1FY61"/>
<dbReference type="EMBL" id="JAINUF010000003">
    <property type="protein sequence ID" value="KAJ8369418.1"/>
    <property type="molecule type" value="Genomic_DNA"/>
</dbReference>
<evidence type="ECO:0000313" key="2">
    <source>
        <dbReference type="Proteomes" id="UP001152622"/>
    </source>
</evidence>